<evidence type="ECO:0000313" key="12">
    <source>
        <dbReference type="Proteomes" id="UP000604381"/>
    </source>
</evidence>
<dbReference type="GO" id="GO:0005737">
    <property type="term" value="C:cytoplasm"/>
    <property type="evidence" value="ECO:0007669"/>
    <property type="project" value="UniProtKB-ARBA"/>
</dbReference>
<dbReference type="Pfam" id="PF13603">
    <property type="entry name" value="tRNA-synt_1_2"/>
    <property type="match status" value="1"/>
</dbReference>
<dbReference type="SUPFAM" id="SSF47323">
    <property type="entry name" value="Anticodon-binding domain of a subclass of class I aminoacyl-tRNA synthetases"/>
    <property type="match status" value="1"/>
</dbReference>
<accession>A0A930UC25</accession>
<dbReference type="InterPro" id="IPR015413">
    <property type="entry name" value="Methionyl/Leucyl_tRNA_Synth"/>
</dbReference>
<comment type="caution">
    <text evidence="11">The sequence shown here is derived from an EMBL/GenBank/DDBJ whole genome shotgun (WGS) entry which is preliminary data.</text>
</comment>
<keyword evidence="4" id="KW-0547">Nucleotide-binding</keyword>
<dbReference type="InterPro" id="IPR014729">
    <property type="entry name" value="Rossmann-like_a/b/a_fold"/>
</dbReference>
<sequence length="1259" mass="138445">MRCRAMPLSLSEELNAGSCRSLLLSDVIARLRRMQGERVEPGASWDSFGAGVHIAAKNEGLAPQTYVRRTIAAHRSALERLDLLLDPGAMLDTSDPAHVKWIQELFVLLWRERPATLNEAKAHSHAYWDPGTKSNLALKQIVNGRGFFSGMLIEIREASSYEIPVSVELGERLLAGLERLVGWDDFVKSMQRESVGLEDGLRMSFGLFDPAHRRLEPLEIFTSRPDTLLGTTFIAVAADHPLARRIAHDSAAVRAFREEVMRPEYAYQRLGDDKSRDGVELGVYAVNPVNGDHIPVWATNFVVAGYGTGAALGIPGHDLRNHHFALRHNLPIRRVAVEDGADPTAPINSPYVHKQGRAVNSGALDAAINRRKSRLRREGNDGGGASLRAKQDWDRGVAEEVIAFLAERGVDATPATMARLRGWKISQQDCWGYPVPLVHCEACGTVPVPAAELPLMPPKYAEGKELLSDYPAFIACRCPRCGGKAERDADTLSSYFDAAVQHLAAGGKNMTWRGKAKARPVDYYCCGVEHATNHLLTARVIQRLLAQAGRLAGAAEPFAALLCQGTVLNYGLPMAPGYGNAVSVASLLDAYGADLLRLYVATAADPRHPLHWDESRLLALQGVIDGKDLAALRRGRLRGLKADKVANMLSPRELRRLREGLLGPEEYGLLLRDRLPAARLRKVKKIIGVSELARLREGMFSAAQLRRLRKGELTPAEQAAAAAEFDALELRRLRDGLLERHEFAALLRGELPAKRLGQVQRHWPAALLAKLRASGADPADAAAVAELQEKILTPLELVDALRQEQRLAAERKARTVLRDADVQRLRGGLLDRGEWKRLRQGKLAGAKMKAARELAGEDGLARMRGGLLDEDEFAALLAGKLPAARRARAAKLVGEAALRRLRAARGALARLPLLEKIMPAERLFGTLAAGEPDAGLRRRLLAVLDAKELASLRQAAAALPADGWVRLTAFVDERRMARLCGFVPAAKENKLARLLDAVELRRLREEARPRPPLLRFLPPARMDRLCGFIDESKMDRLVNHLDPERMELLLGFTGALRDLFARKDAVIRAGARPDPADPRRDELRRVLQALGSCYGLDRRHGVPEPQRALPRLRELAALLETACDPADAADAGFAREAARALLLAAHPLLPGLTAELWAAAGFKGQPLDAPWPQVAARKGKARARQTCIIQENGAKRLVTEHEAGLAAAQAKRLARREMARYVHDRGYPSYPRPGERILRTEHVERPHETVINFVLGPAR</sequence>
<evidence type="ECO:0000259" key="10">
    <source>
        <dbReference type="Pfam" id="PF13603"/>
    </source>
</evidence>
<name>A0A930UC25_9GAMM</name>
<dbReference type="EMBL" id="JADHEI010000033">
    <property type="protein sequence ID" value="MBF2735170.1"/>
    <property type="molecule type" value="Genomic_DNA"/>
</dbReference>
<evidence type="ECO:0000256" key="6">
    <source>
        <dbReference type="ARBA" id="ARBA00022917"/>
    </source>
</evidence>
<dbReference type="GO" id="GO:0006429">
    <property type="term" value="P:leucyl-tRNA aminoacylation"/>
    <property type="evidence" value="ECO:0007669"/>
    <property type="project" value="InterPro"/>
</dbReference>
<dbReference type="InterPro" id="IPR002300">
    <property type="entry name" value="aa-tRNA-synth_Ia"/>
</dbReference>
<dbReference type="InterPro" id="IPR025709">
    <property type="entry name" value="Leu_tRNA-synth_edit"/>
</dbReference>
<dbReference type="InterPro" id="IPR009080">
    <property type="entry name" value="tRNAsynth_Ia_anticodon-bd"/>
</dbReference>
<dbReference type="SUPFAM" id="SSF50677">
    <property type="entry name" value="ValRS/IleRS/LeuRS editing domain"/>
    <property type="match status" value="1"/>
</dbReference>
<keyword evidence="7" id="KW-0030">Aminoacyl-tRNA synthetase</keyword>
<dbReference type="PANTHER" id="PTHR43740:SF2">
    <property type="entry name" value="LEUCINE--TRNA LIGASE, MITOCHONDRIAL"/>
    <property type="match status" value="1"/>
</dbReference>
<dbReference type="AlphaFoldDB" id="A0A930UC25"/>
<organism evidence="11 12">
    <name type="scientific">Candidatus Amphirhobacter heronislandensis</name>
    <dbReference type="NCBI Taxonomy" id="1732024"/>
    <lineage>
        <taxon>Bacteria</taxon>
        <taxon>Pseudomonadati</taxon>
        <taxon>Pseudomonadota</taxon>
        <taxon>Gammaproteobacteria</taxon>
        <taxon>Candidatus Tethybacterales</taxon>
        <taxon>Candidatus Tethybacteraceae</taxon>
        <taxon>Candidatus Amphirhobacter</taxon>
    </lineage>
</organism>
<dbReference type="InterPro" id="IPR009008">
    <property type="entry name" value="Val/Leu/Ile-tRNA-synth_edit"/>
</dbReference>
<reference evidence="11" key="1">
    <citation type="submission" date="2020-10" db="EMBL/GenBank/DDBJ databases">
        <title>An improved Amphimedon queenslandica hologenome assembly reveals how three proteobacterial symbionts can extend the metabolic phenotypic of their marine sponge host.</title>
        <authorList>
            <person name="Degnan B."/>
            <person name="Degnan S."/>
            <person name="Xiang X."/>
        </authorList>
    </citation>
    <scope>NUCLEOTIDE SEQUENCE</scope>
    <source>
        <strain evidence="11">AqS2</strain>
    </source>
</reference>
<dbReference type="Gene3D" id="1.10.730.10">
    <property type="entry name" value="Isoleucyl-tRNA Synthetase, Domain 1"/>
    <property type="match status" value="1"/>
</dbReference>
<dbReference type="Gene3D" id="3.90.740.10">
    <property type="entry name" value="Valyl/Leucyl/Isoleucyl-tRNA synthetase, editing domain"/>
    <property type="match status" value="1"/>
</dbReference>
<proteinExistence type="inferred from homology"/>
<dbReference type="Gene3D" id="3.40.50.620">
    <property type="entry name" value="HUPs"/>
    <property type="match status" value="2"/>
</dbReference>
<keyword evidence="6" id="KW-0648">Protein biosynthesis</keyword>
<evidence type="ECO:0000256" key="4">
    <source>
        <dbReference type="ARBA" id="ARBA00022741"/>
    </source>
</evidence>
<dbReference type="InterPro" id="IPR002302">
    <property type="entry name" value="Leu-tRNA-ligase"/>
</dbReference>
<keyword evidence="3 11" id="KW-0436">Ligase</keyword>
<comment type="similarity">
    <text evidence="1">Belongs to the class-I aminoacyl-tRNA synthetase family.</text>
</comment>
<evidence type="ECO:0000256" key="3">
    <source>
        <dbReference type="ARBA" id="ARBA00022598"/>
    </source>
</evidence>
<keyword evidence="5" id="KW-0067">ATP-binding</keyword>
<dbReference type="GO" id="GO:0004823">
    <property type="term" value="F:leucine-tRNA ligase activity"/>
    <property type="evidence" value="ECO:0007669"/>
    <property type="project" value="UniProtKB-EC"/>
</dbReference>
<dbReference type="GO" id="GO:0002161">
    <property type="term" value="F:aminoacyl-tRNA deacylase activity"/>
    <property type="evidence" value="ECO:0007669"/>
    <property type="project" value="InterPro"/>
</dbReference>
<evidence type="ECO:0000313" key="11">
    <source>
        <dbReference type="EMBL" id="MBF2735170.1"/>
    </source>
</evidence>
<dbReference type="EC" id="6.1.1.4" evidence="2"/>
<dbReference type="PRINTS" id="PR00985">
    <property type="entry name" value="TRNASYNTHLEU"/>
</dbReference>
<evidence type="ECO:0000259" key="8">
    <source>
        <dbReference type="Pfam" id="PF00133"/>
    </source>
</evidence>
<dbReference type="PANTHER" id="PTHR43740">
    <property type="entry name" value="LEUCYL-TRNA SYNTHETASE"/>
    <property type="match status" value="1"/>
</dbReference>
<evidence type="ECO:0000256" key="1">
    <source>
        <dbReference type="ARBA" id="ARBA00005594"/>
    </source>
</evidence>
<feature type="domain" description="Leucyl-tRNA synthetase editing" evidence="10">
    <location>
        <begin position="195"/>
        <end position="367"/>
    </location>
</feature>
<dbReference type="Pfam" id="PF09334">
    <property type="entry name" value="tRNA-synt_1g"/>
    <property type="match status" value="1"/>
</dbReference>
<evidence type="ECO:0000259" key="9">
    <source>
        <dbReference type="Pfam" id="PF09334"/>
    </source>
</evidence>
<evidence type="ECO:0000256" key="5">
    <source>
        <dbReference type="ARBA" id="ARBA00022840"/>
    </source>
</evidence>
<evidence type="ECO:0000256" key="2">
    <source>
        <dbReference type="ARBA" id="ARBA00013164"/>
    </source>
</evidence>
<evidence type="ECO:0000256" key="7">
    <source>
        <dbReference type="ARBA" id="ARBA00023146"/>
    </source>
</evidence>
<feature type="domain" description="Methionyl/Leucyl tRNA synthetase" evidence="9">
    <location>
        <begin position="17"/>
        <end position="110"/>
    </location>
</feature>
<keyword evidence="12" id="KW-1185">Reference proteome</keyword>
<protein>
    <recommendedName>
        <fullName evidence="2">leucine--tRNA ligase</fullName>
        <ecNumber evidence="2">6.1.1.4</ecNumber>
    </recommendedName>
</protein>
<dbReference type="Pfam" id="PF00133">
    <property type="entry name" value="tRNA-synt_1"/>
    <property type="match status" value="1"/>
</dbReference>
<dbReference type="Proteomes" id="UP000604381">
    <property type="component" value="Unassembled WGS sequence"/>
</dbReference>
<gene>
    <name evidence="11" type="ORF">ISN26_03660</name>
</gene>
<dbReference type="GO" id="GO:0005524">
    <property type="term" value="F:ATP binding"/>
    <property type="evidence" value="ECO:0007669"/>
    <property type="project" value="UniProtKB-KW"/>
</dbReference>
<feature type="domain" description="Aminoacyl-tRNA synthetase class Ia" evidence="8">
    <location>
        <begin position="403"/>
        <end position="605"/>
    </location>
</feature>
<dbReference type="SUPFAM" id="SSF52374">
    <property type="entry name" value="Nucleotidylyl transferase"/>
    <property type="match status" value="1"/>
</dbReference>